<sequence length="309" mass="35218">MNSNRKSWVWQYANWVENKAYCNLCSENENNEFCCNGGSTGSLGTHLATIHNIQPLSNNSKSKRDASRHEIDNLEMFCASTSTSTQSTSESQVTDNNHRQPRKRRRTYANRKNDDFCNSEETELIHQALAKMISMNQMPISFCSSAGIVILRLLHMINDEWCPKSYTLTTQKMEESHTASNLAYQLENTFEKWEIDQKVITIVTDNAKNVLNAVQMLSNVSETNDLTCAAHTVQLAVKYGLQQDNINLLITQCSKIVSHFKHSNLAKHALKNKQTQLGLTEHTLIQSCATRWNSVYLMLNRLYTNRCAI</sequence>
<feature type="compositionally biased region" description="Basic residues" evidence="6">
    <location>
        <begin position="99"/>
        <end position="109"/>
    </location>
</feature>
<reference evidence="7" key="2">
    <citation type="submission" date="2022-06" db="UniProtKB">
        <authorList>
            <consortium name="EnsemblMetazoa"/>
        </authorList>
    </citation>
    <scope>IDENTIFICATION</scope>
</reference>
<dbReference type="SUPFAM" id="SSF53098">
    <property type="entry name" value="Ribonuclease H-like"/>
    <property type="match status" value="1"/>
</dbReference>
<keyword evidence="3" id="KW-0863">Zinc-finger</keyword>
<feature type="compositionally biased region" description="Low complexity" evidence="6">
    <location>
        <begin position="82"/>
        <end position="94"/>
    </location>
</feature>
<dbReference type="PANTHER" id="PTHR46481">
    <property type="entry name" value="ZINC FINGER BED DOMAIN-CONTAINING PROTEIN 4"/>
    <property type="match status" value="1"/>
</dbReference>
<feature type="region of interest" description="Disordered" evidence="6">
    <location>
        <begin position="82"/>
        <end position="110"/>
    </location>
</feature>
<keyword evidence="8" id="KW-1185">Reference proteome</keyword>
<accession>A0A8R2B3W4</accession>
<evidence type="ECO:0000256" key="6">
    <source>
        <dbReference type="SAM" id="MobiDB-lite"/>
    </source>
</evidence>
<dbReference type="GO" id="GO:0008270">
    <property type="term" value="F:zinc ion binding"/>
    <property type="evidence" value="ECO:0007669"/>
    <property type="project" value="UniProtKB-KW"/>
</dbReference>
<name>A0A8R2B3W4_ACYPI</name>
<dbReference type="SMART" id="SM00614">
    <property type="entry name" value="ZnF_BED"/>
    <property type="match status" value="1"/>
</dbReference>
<evidence type="ECO:0000313" key="7">
    <source>
        <dbReference type="EnsemblMetazoa" id="XP_008179340.1"/>
    </source>
</evidence>
<dbReference type="EnsemblMetazoa" id="XM_008181118.1">
    <property type="protein sequence ID" value="XP_008179340.1"/>
    <property type="gene ID" value="LOC103308170"/>
</dbReference>
<protein>
    <submittedName>
        <fullName evidence="7">Uncharacterized protein</fullName>
    </submittedName>
</protein>
<dbReference type="RefSeq" id="XP_008179340.1">
    <property type="nucleotide sequence ID" value="XM_008181118.1"/>
</dbReference>
<keyword evidence="2" id="KW-0479">Metal-binding</keyword>
<dbReference type="AlphaFoldDB" id="A0A8R2B3W4"/>
<dbReference type="GeneID" id="103308170"/>
<evidence type="ECO:0000256" key="4">
    <source>
        <dbReference type="ARBA" id="ARBA00022833"/>
    </source>
</evidence>
<dbReference type="Proteomes" id="UP000007819">
    <property type="component" value="Unassembled WGS sequence"/>
</dbReference>
<comment type="subcellular location">
    <subcellularLocation>
        <location evidence="1">Nucleus</location>
    </subcellularLocation>
</comment>
<proteinExistence type="predicted"/>
<dbReference type="InterPro" id="IPR052035">
    <property type="entry name" value="ZnF_BED_domain_contain"/>
</dbReference>
<reference evidence="8" key="1">
    <citation type="submission" date="2010-06" db="EMBL/GenBank/DDBJ databases">
        <authorList>
            <person name="Jiang H."/>
            <person name="Abraham K."/>
            <person name="Ali S."/>
            <person name="Alsbrooks S.L."/>
            <person name="Anim B.N."/>
            <person name="Anosike U.S."/>
            <person name="Attaway T."/>
            <person name="Bandaranaike D.P."/>
            <person name="Battles P.K."/>
            <person name="Bell S.N."/>
            <person name="Bell A.V."/>
            <person name="Beltran B."/>
            <person name="Bickham C."/>
            <person name="Bustamante Y."/>
            <person name="Caleb T."/>
            <person name="Canada A."/>
            <person name="Cardenas V."/>
            <person name="Carter K."/>
            <person name="Chacko J."/>
            <person name="Chandrabose M.N."/>
            <person name="Chavez D."/>
            <person name="Chavez A."/>
            <person name="Chen L."/>
            <person name="Chu H.-S."/>
            <person name="Claassen K.J."/>
            <person name="Cockrell R."/>
            <person name="Collins M."/>
            <person name="Cooper J.A."/>
            <person name="Cree A."/>
            <person name="Curry S.M."/>
            <person name="Da Y."/>
            <person name="Dao M.D."/>
            <person name="Das B."/>
            <person name="Davila M.-L."/>
            <person name="Davy-Carroll L."/>
            <person name="Denson S."/>
            <person name="Dinh H."/>
            <person name="Ebong V.E."/>
            <person name="Edwards J.R."/>
            <person name="Egan A."/>
            <person name="El-Daye J."/>
            <person name="Escobedo L."/>
            <person name="Fernandez S."/>
            <person name="Fernando P.R."/>
            <person name="Flagg N."/>
            <person name="Forbes L.D."/>
            <person name="Fowler R.G."/>
            <person name="Fu Q."/>
            <person name="Gabisi R.A."/>
            <person name="Ganer J."/>
            <person name="Garbino Pronczuk A."/>
            <person name="Garcia R.M."/>
            <person name="Garner T."/>
            <person name="Garrett T.E."/>
            <person name="Gonzalez D.A."/>
            <person name="Hamid H."/>
            <person name="Hawkins E.S."/>
            <person name="Hirani K."/>
            <person name="Hogues M.E."/>
            <person name="Hollins B."/>
            <person name="Hsiao C.-H."/>
            <person name="Jabil R."/>
            <person name="James M.L."/>
            <person name="Jhangiani S.N."/>
            <person name="Johnson B."/>
            <person name="Johnson Q."/>
            <person name="Joshi V."/>
            <person name="Kalu J.B."/>
            <person name="Kam C."/>
            <person name="Kashfia A."/>
            <person name="Keebler J."/>
            <person name="Kisamo H."/>
            <person name="Kovar C.L."/>
            <person name="Lago L.A."/>
            <person name="Lai C.-Y."/>
            <person name="Laidlaw J."/>
            <person name="Lara F."/>
            <person name="Le T.-K."/>
            <person name="Lee S.L."/>
            <person name="Legall F.H."/>
            <person name="Lemon S.J."/>
            <person name="Lewis L.R."/>
            <person name="Li B."/>
            <person name="Liu Y."/>
            <person name="Liu Y.-S."/>
            <person name="Lopez J."/>
            <person name="Lozado R.J."/>
            <person name="Lu J."/>
            <person name="Madu R.C."/>
            <person name="Maheshwari M."/>
            <person name="Maheshwari R."/>
            <person name="Malloy K."/>
            <person name="Martinez E."/>
            <person name="Mathew T."/>
            <person name="Mercado I.C."/>
            <person name="Mercado C."/>
            <person name="Meyer B."/>
            <person name="Montgomery K."/>
            <person name="Morgan M.B."/>
            <person name="Munidasa M."/>
            <person name="Nazareth L.V."/>
            <person name="Nelson J."/>
            <person name="Ng B.M."/>
            <person name="Nguyen N.B."/>
            <person name="Nguyen P.Q."/>
            <person name="Nguyen T."/>
            <person name="Obregon M."/>
            <person name="Okwuonu G.O."/>
            <person name="Onwere C.G."/>
            <person name="Orozco G."/>
            <person name="Parra A."/>
            <person name="Patel S."/>
            <person name="Patil S."/>
            <person name="Perez A."/>
            <person name="Perez Y."/>
            <person name="Pham C."/>
            <person name="Primus E.L."/>
            <person name="Pu L.-L."/>
            <person name="Puazo M."/>
            <person name="Qin X."/>
            <person name="Quiroz J.B."/>
            <person name="Reese J."/>
            <person name="Richards S."/>
            <person name="Rives C.M."/>
            <person name="Robberts R."/>
            <person name="Ruiz S.J."/>
            <person name="Ruiz M.J."/>
            <person name="Santibanez J."/>
            <person name="Schneider B.W."/>
            <person name="Sisson I."/>
            <person name="Smith M."/>
            <person name="Sodergren E."/>
            <person name="Song X.-Z."/>
            <person name="Song B.B."/>
            <person name="Summersgill H."/>
            <person name="Thelus R."/>
            <person name="Thornton R.D."/>
            <person name="Trejos Z.Y."/>
            <person name="Usmani K."/>
            <person name="Vattathil S."/>
            <person name="Villasana D."/>
            <person name="Walker D.L."/>
            <person name="Wang S."/>
            <person name="Wang K."/>
            <person name="White C.S."/>
            <person name="Williams A.C."/>
            <person name="Williamson J."/>
            <person name="Wilson K."/>
            <person name="Woghiren I.O."/>
            <person name="Woodworth J.R."/>
            <person name="Worley K.C."/>
            <person name="Wright R.A."/>
            <person name="Wu W."/>
            <person name="Young L."/>
            <person name="Zhang L."/>
            <person name="Zhang J."/>
            <person name="Zhu Y."/>
            <person name="Muzny D.M."/>
            <person name="Weinstock G."/>
            <person name="Gibbs R.A."/>
        </authorList>
    </citation>
    <scope>NUCLEOTIDE SEQUENCE [LARGE SCALE GENOMIC DNA]</scope>
    <source>
        <strain evidence="8">LSR1</strain>
    </source>
</reference>
<evidence type="ECO:0000256" key="3">
    <source>
        <dbReference type="ARBA" id="ARBA00022771"/>
    </source>
</evidence>
<dbReference type="PANTHER" id="PTHR46481:SF10">
    <property type="entry name" value="ZINC FINGER BED DOMAIN-CONTAINING PROTEIN 39"/>
    <property type="match status" value="1"/>
</dbReference>
<dbReference type="InterPro" id="IPR012337">
    <property type="entry name" value="RNaseH-like_sf"/>
</dbReference>
<keyword evidence="4" id="KW-0862">Zinc</keyword>
<dbReference type="KEGG" id="api:103308170"/>
<organism evidence="7 8">
    <name type="scientific">Acyrthosiphon pisum</name>
    <name type="common">Pea aphid</name>
    <dbReference type="NCBI Taxonomy" id="7029"/>
    <lineage>
        <taxon>Eukaryota</taxon>
        <taxon>Metazoa</taxon>
        <taxon>Ecdysozoa</taxon>
        <taxon>Arthropoda</taxon>
        <taxon>Hexapoda</taxon>
        <taxon>Insecta</taxon>
        <taxon>Pterygota</taxon>
        <taxon>Neoptera</taxon>
        <taxon>Paraneoptera</taxon>
        <taxon>Hemiptera</taxon>
        <taxon>Sternorrhyncha</taxon>
        <taxon>Aphidomorpha</taxon>
        <taxon>Aphidoidea</taxon>
        <taxon>Aphididae</taxon>
        <taxon>Macrosiphini</taxon>
        <taxon>Acyrthosiphon</taxon>
    </lineage>
</organism>
<evidence type="ECO:0000256" key="2">
    <source>
        <dbReference type="ARBA" id="ARBA00022723"/>
    </source>
</evidence>
<dbReference type="OrthoDB" id="6609959at2759"/>
<evidence type="ECO:0000256" key="5">
    <source>
        <dbReference type="ARBA" id="ARBA00023242"/>
    </source>
</evidence>
<keyword evidence="5" id="KW-0539">Nucleus</keyword>
<evidence type="ECO:0000313" key="8">
    <source>
        <dbReference type="Proteomes" id="UP000007819"/>
    </source>
</evidence>
<dbReference type="GO" id="GO:0005634">
    <property type="term" value="C:nucleus"/>
    <property type="evidence" value="ECO:0007669"/>
    <property type="project" value="UniProtKB-SubCell"/>
</dbReference>
<evidence type="ECO:0000256" key="1">
    <source>
        <dbReference type="ARBA" id="ARBA00004123"/>
    </source>
</evidence>